<dbReference type="WBParaSite" id="PDA_v2.g7713.t1">
    <property type="protein sequence ID" value="PDA_v2.g7713.t1"/>
    <property type="gene ID" value="PDA_v2.g7713"/>
</dbReference>
<protein>
    <submittedName>
        <fullName evidence="3">Uncharacterized protein</fullName>
    </submittedName>
</protein>
<evidence type="ECO:0000313" key="2">
    <source>
        <dbReference type="Proteomes" id="UP000887578"/>
    </source>
</evidence>
<name>A0A914QUR5_9BILA</name>
<dbReference type="Proteomes" id="UP000887578">
    <property type="component" value="Unplaced"/>
</dbReference>
<feature type="region of interest" description="Disordered" evidence="1">
    <location>
        <begin position="1"/>
        <end position="44"/>
    </location>
</feature>
<feature type="compositionally biased region" description="Basic and acidic residues" evidence="1">
    <location>
        <begin position="30"/>
        <end position="44"/>
    </location>
</feature>
<feature type="compositionally biased region" description="Basic and acidic residues" evidence="1">
    <location>
        <begin position="1"/>
        <end position="11"/>
    </location>
</feature>
<feature type="compositionally biased region" description="Pro residues" evidence="1">
    <location>
        <begin position="13"/>
        <end position="23"/>
    </location>
</feature>
<evidence type="ECO:0000256" key="1">
    <source>
        <dbReference type="SAM" id="MobiDB-lite"/>
    </source>
</evidence>
<reference evidence="3" key="1">
    <citation type="submission" date="2022-11" db="UniProtKB">
        <authorList>
            <consortium name="WormBaseParasite"/>
        </authorList>
    </citation>
    <scope>IDENTIFICATION</scope>
</reference>
<keyword evidence="2" id="KW-1185">Reference proteome</keyword>
<accession>A0A914QUR5</accession>
<dbReference type="AlphaFoldDB" id="A0A914QUR5"/>
<organism evidence="2 3">
    <name type="scientific">Panagrolaimus davidi</name>
    <dbReference type="NCBI Taxonomy" id="227884"/>
    <lineage>
        <taxon>Eukaryota</taxon>
        <taxon>Metazoa</taxon>
        <taxon>Ecdysozoa</taxon>
        <taxon>Nematoda</taxon>
        <taxon>Chromadorea</taxon>
        <taxon>Rhabditida</taxon>
        <taxon>Tylenchina</taxon>
        <taxon>Panagrolaimomorpha</taxon>
        <taxon>Panagrolaimoidea</taxon>
        <taxon>Panagrolaimidae</taxon>
        <taxon>Panagrolaimus</taxon>
    </lineage>
</organism>
<sequence>MFRSAKSENMPREIPPSSSPPDIPKLQMELLHEENEQKEKNPSDYYRLTEESVSTFIQELLLIMVSSDSRQLSENHLTQNKQIENLLPNSDRSYERPKRFLADLDLQTSQNLPPKSPRIFHDHHSSLPISYKFKLDISKFD</sequence>
<proteinExistence type="predicted"/>
<evidence type="ECO:0000313" key="3">
    <source>
        <dbReference type="WBParaSite" id="PDA_v2.g7713.t1"/>
    </source>
</evidence>